<protein>
    <recommendedName>
        <fullName evidence="4">2-oxoacid oxidoreductase (ferredoxin)</fullName>
        <ecNumber evidence="4">1.2.7.11</ecNumber>
    </recommendedName>
</protein>
<accession>A0A7C5UVJ6</accession>
<gene>
    <name evidence="8" type="ORF">ENL47_04090</name>
    <name evidence="7" type="ORF">ENM70_00590</name>
</gene>
<dbReference type="SUPFAM" id="SSF52518">
    <property type="entry name" value="Thiamin diphosphate-binding fold (THDP-binding)"/>
    <property type="match status" value="1"/>
</dbReference>
<comment type="caution">
    <text evidence="8">The sequence shown here is derived from an EMBL/GenBank/DDBJ whole genome shotgun (WGS) entry which is preliminary data.</text>
</comment>
<dbReference type="PANTHER" id="PTHR47514:SF1">
    <property type="entry name" value="TRANSKETOLASE N-TERMINAL SECTION-RELATED"/>
    <property type="match status" value="1"/>
</dbReference>
<dbReference type="AlphaFoldDB" id="A0A7C5UVJ6"/>
<keyword evidence="5" id="KW-0786">Thiamine pyrophosphate</keyword>
<evidence type="ECO:0000313" key="8">
    <source>
        <dbReference type="EMBL" id="HHR96002.1"/>
    </source>
</evidence>
<dbReference type="GO" id="GO:0019164">
    <property type="term" value="F:pyruvate synthase activity"/>
    <property type="evidence" value="ECO:0007669"/>
    <property type="project" value="UniProtKB-ARBA"/>
</dbReference>
<evidence type="ECO:0000256" key="1">
    <source>
        <dbReference type="ARBA" id="ARBA00001964"/>
    </source>
</evidence>
<evidence type="ECO:0000313" key="7">
    <source>
        <dbReference type="EMBL" id="HHP92116.1"/>
    </source>
</evidence>
<evidence type="ECO:0000256" key="5">
    <source>
        <dbReference type="ARBA" id="ARBA00023052"/>
    </source>
</evidence>
<evidence type="ECO:0000256" key="3">
    <source>
        <dbReference type="ARBA" id="ARBA00011631"/>
    </source>
</evidence>
<dbReference type="GO" id="GO:0018491">
    <property type="term" value="F:2-oxobutyrate synthase activity"/>
    <property type="evidence" value="ECO:0007669"/>
    <property type="project" value="UniProtKB-ARBA"/>
</dbReference>
<dbReference type="EMBL" id="DRUB01000076">
    <property type="protein sequence ID" value="HHR96002.1"/>
    <property type="molecule type" value="Genomic_DNA"/>
</dbReference>
<sequence length="122" mass="13819">MFFSDVLNGISNLMVKGNAKPILNSCELDEIEQLINLVEKSRKDLLTMYQCDKHIHLESLFTSLEIIATLYLFKKSSENIVDRDWLILNKGHAVPALYAVLAELDVIPKSELTKINSIDSIL</sequence>
<comment type="catalytic activity">
    <reaction evidence="6">
        <text>a 2-oxocarboxylate + 2 oxidized [2Fe-2S]-[ferredoxin] + CoA = an acyl-CoA + 2 reduced [2Fe-2S]-[ferredoxin] + CO2 + H(+)</text>
        <dbReference type="Rhea" id="RHEA:42316"/>
        <dbReference type="Rhea" id="RHEA-COMP:10000"/>
        <dbReference type="Rhea" id="RHEA-COMP:10001"/>
        <dbReference type="ChEBI" id="CHEBI:15378"/>
        <dbReference type="ChEBI" id="CHEBI:16526"/>
        <dbReference type="ChEBI" id="CHEBI:33737"/>
        <dbReference type="ChEBI" id="CHEBI:33738"/>
        <dbReference type="ChEBI" id="CHEBI:35179"/>
        <dbReference type="ChEBI" id="CHEBI:57287"/>
        <dbReference type="ChEBI" id="CHEBI:58342"/>
        <dbReference type="EC" id="1.2.7.11"/>
    </reaction>
</comment>
<comment type="subunit">
    <text evidence="3">Heterodimer composed of an alpha and a beta subunit.</text>
</comment>
<reference evidence="8" key="1">
    <citation type="journal article" date="2020" name="mSystems">
        <title>Genome- and Community-Level Interaction Insights into Carbon Utilization and Element Cycling Functions of Hydrothermarchaeota in Hydrothermal Sediment.</title>
        <authorList>
            <person name="Zhou Z."/>
            <person name="Liu Y."/>
            <person name="Xu W."/>
            <person name="Pan J."/>
            <person name="Luo Z.H."/>
            <person name="Li M."/>
        </authorList>
    </citation>
    <scope>NUCLEOTIDE SEQUENCE [LARGE SCALE GENOMIC DNA]</scope>
    <source>
        <strain evidence="8">SpSt-1</strain>
        <strain evidence="7">SpSt-1109</strain>
    </source>
</reference>
<dbReference type="Gene3D" id="3.40.50.970">
    <property type="match status" value="1"/>
</dbReference>
<name>A0A7C5UVJ6_9CREN</name>
<dbReference type="EC" id="1.2.7.11" evidence="4"/>
<organism evidence="8">
    <name type="scientific">Ignisphaera aggregans</name>
    <dbReference type="NCBI Taxonomy" id="334771"/>
    <lineage>
        <taxon>Archaea</taxon>
        <taxon>Thermoproteota</taxon>
        <taxon>Thermoprotei</taxon>
        <taxon>Desulfurococcales</taxon>
        <taxon>Desulfurococcaceae</taxon>
        <taxon>Ignisphaera</taxon>
    </lineage>
</organism>
<evidence type="ECO:0000256" key="2">
    <source>
        <dbReference type="ARBA" id="ARBA00007131"/>
    </source>
</evidence>
<evidence type="ECO:0000256" key="6">
    <source>
        <dbReference type="ARBA" id="ARBA00048893"/>
    </source>
</evidence>
<evidence type="ECO:0000256" key="4">
    <source>
        <dbReference type="ARBA" id="ARBA00012691"/>
    </source>
</evidence>
<dbReference type="EMBL" id="DRYU01000011">
    <property type="protein sequence ID" value="HHP92116.1"/>
    <property type="molecule type" value="Genomic_DNA"/>
</dbReference>
<dbReference type="PANTHER" id="PTHR47514">
    <property type="entry name" value="TRANSKETOLASE N-TERMINAL SECTION-RELATED"/>
    <property type="match status" value="1"/>
</dbReference>
<dbReference type="InterPro" id="IPR029061">
    <property type="entry name" value="THDP-binding"/>
</dbReference>
<comment type="similarity">
    <text evidence="2">Belongs to the transketolase family.</text>
</comment>
<proteinExistence type="inferred from homology"/>
<comment type="cofactor">
    <cofactor evidence="1">
        <name>thiamine diphosphate</name>
        <dbReference type="ChEBI" id="CHEBI:58937"/>
    </cofactor>
</comment>